<keyword evidence="2" id="KW-1185">Reference proteome</keyword>
<gene>
    <name evidence="1" type="ORF">Strvi_0127</name>
</gene>
<dbReference type="AlphaFoldDB" id="G2PHV2"/>
<evidence type="ECO:0000313" key="2">
    <source>
        <dbReference type="Proteomes" id="UP000008703"/>
    </source>
</evidence>
<accession>G2PHV2</accession>
<name>G2PHV2_STRV4</name>
<proteinExistence type="predicted"/>
<sequence length="150" mass="15855">MSAQAINFLSDSINDNLAAAQLLTDDVVPTAMRLVSEHAKGLALTGDAIPDACMSGAADIYEHSTRSLCVLKGSVNSSSYGAYSRLILMRIAVADSLTHRAGHNFTIASALGHCAYPIGDEPALRDHVARNQDLYDRMGHLANEAATAAK</sequence>
<dbReference type="HOGENOM" id="CLU_1739567_0_0_11"/>
<dbReference type="EMBL" id="CP002996">
    <property type="protein sequence ID" value="AEM88903.1"/>
    <property type="molecule type" value="Genomic_DNA"/>
</dbReference>
<geneLocation type="plasmid" evidence="1 2">
    <name>pSTRVI02</name>
</geneLocation>
<dbReference type="KEGG" id="svl:Strvi_0127"/>
<organism evidence="1 2">
    <name type="scientific">Streptomyces violaceusniger (strain Tu 4113)</name>
    <dbReference type="NCBI Taxonomy" id="653045"/>
    <lineage>
        <taxon>Bacteria</taxon>
        <taxon>Bacillati</taxon>
        <taxon>Actinomycetota</taxon>
        <taxon>Actinomycetes</taxon>
        <taxon>Kitasatosporales</taxon>
        <taxon>Streptomycetaceae</taxon>
        <taxon>Streptomyces</taxon>
        <taxon>Streptomyces violaceusniger group</taxon>
    </lineage>
</organism>
<protein>
    <submittedName>
        <fullName evidence="1">Uncharacterized protein</fullName>
    </submittedName>
</protein>
<dbReference type="Proteomes" id="UP000008703">
    <property type="component" value="Plasmid pSTRVI02"/>
</dbReference>
<evidence type="ECO:0000313" key="1">
    <source>
        <dbReference type="EMBL" id="AEM88903.1"/>
    </source>
</evidence>
<keyword evidence="1" id="KW-0614">Plasmid</keyword>
<dbReference type="RefSeq" id="WP_014043838.1">
    <property type="nucleotide sequence ID" value="NC_015952.1"/>
</dbReference>
<reference evidence="1" key="1">
    <citation type="submission" date="2011-08" db="EMBL/GenBank/DDBJ databases">
        <title>Complete sequence of plasmid 2 of Streptomyces violaceusniger Tu 4113.</title>
        <authorList>
            <consortium name="US DOE Joint Genome Institute"/>
            <person name="Lucas S."/>
            <person name="Han J."/>
            <person name="Lapidus A."/>
            <person name="Cheng J.-F."/>
            <person name="Goodwin L."/>
            <person name="Pitluck S."/>
            <person name="Peters L."/>
            <person name="Ivanova N."/>
            <person name="Daligault H."/>
            <person name="Detter J.C."/>
            <person name="Han C."/>
            <person name="Tapia R."/>
            <person name="Land M."/>
            <person name="Hauser L."/>
            <person name="Kyrpides N."/>
            <person name="Ivanova N."/>
            <person name="Pagani I."/>
            <person name="Hagen A."/>
            <person name="Katz L."/>
            <person name="Fiedler H.-P."/>
            <person name="Keasling J."/>
            <person name="Fortman J."/>
            <person name="Woyke T."/>
        </authorList>
    </citation>
    <scope>NUCLEOTIDE SEQUENCE [LARGE SCALE GENOMIC DNA]</scope>
    <source>
        <strain evidence="1">Tu 4113</strain>
        <plasmid evidence="1">pSTRVI02</plasmid>
    </source>
</reference>